<feature type="transmembrane region" description="Helical" evidence="11">
    <location>
        <begin position="407"/>
        <end position="432"/>
    </location>
</feature>
<evidence type="ECO:0000256" key="6">
    <source>
        <dbReference type="ARBA" id="ARBA00022960"/>
    </source>
</evidence>
<protein>
    <recommendedName>
        <fullName evidence="11">Peptidoglycan glycosyltransferase RodA</fullName>
        <shortName evidence="11">PGT</shortName>
        <ecNumber evidence="11">2.4.99.28</ecNumber>
    </recommendedName>
    <alternativeName>
        <fullName evidence="11">Cell elongation protein RodA</fullName>
    </alternativeName>
    <alternativeName>
        <fullName evidence="11">Cell wall polymerase</fullName>
    </alternativeName>
    <alternativeName>
        <fullName evidence="11">Peptidoglycan polymerase</fullName>
        <shortName evidence="11">PG polymerase</shortName>
    </alternativeName>
</protein>
<dbReference type="PROSITE" id="PS00428">
    <property type="entry name" value="FTSW_RODA_SPOVE"/>
    <property type="match status" value="1"/>
</dbReference>
<comment type="pathway">
    <text evidence="11">Cell wall biogenesis; peptidoglycan biosynthesis.</text>
</comment>
<keyword evidence="8 11" id="KW-1133">Transmembrane helix</keyword>
<dbReference type="GO" id="GO:0005886">
    <property type="term" value="C:plasma membrane"/>
    <property type="evidence" value="ECO:0007669"/>
    <property type="project" value="UniProtKB-SubCell"/>
</dbReference>
<dbReference type="NCBIfam" id="TIGR02210">
    <property type="entry name" value="rodA_shape"/>
    <property type="match status" value="1"/>
</dbReference>
<evidence type="ECO:0000256" key="8">
    <source>
        <dbReference type="ARBA" id="ARBA00022989"/>
    </source>
</evidence>
<evidence type="ECO:0000256" key="7">
    <source>
        <dbReference type="ARBA" id="ARBA00022984"/>
    </source>
</evidence>
<dbReference type="GO" id="GO:0008955">
    <property type="term" value="F:peptidoglycan glycosyltransferase activity"/>
    <property type="evidence" value="ECO:0007669"/>
    <property type="project" value="UniProtKB-UniRule"/>
</dbReference>
<feature type="transmembrane region" description="Helical" evidence="11">
    <location>
        <begin position="249"/>
        <end position="269"/>
    </location>
</feature>
<dbReference type="InterPro" id="IPR018365">
    <property type="entry name" value="Cell_cycle_FtsW-rel_CS"/>
</dbReference>
<dbReference type="Pfam" id="PF01098">
    <property type="entry name" value="FTSW_RODA_SPOVE"/>
    <property type="match status" value="2"/>
</dbReference>
<evidence type="ECO:0000256" key="11">
    <source>
        <dbReference type="HAMAP-Rule" id="MF_02079"/>
    </source>
</evidence>
<evidence type="ECO:0000256" key="2">
    <source>
        <dbReference type="ARBA" id="ARBA00022475"/>
    </source>
</evidence>
<dbReference type="NCBIfam" id="NF037961">
    <property type="entry name" value="RodA_shape"/>
    <property type="match status" value="1"/>
</dbReference>
<dbReference type="AlphaFoldDB" id="A0AAJ1IAU0"/>
<dbReference type="Proteomes" id="UP001221217">
    <property type="component" value="Unassembled WGS sequence"/>
</dbReference>
<evidence type="ECO:0000313" key="13">
    <source>
        <dbReference type="Proteomes" id="UP001221217"/>
    </source>
</evidence>
<keyword evidence="10 11" id="KW-0961">Cell wall biogenesis/degradation</keyword>
<dbReference type="InterPro" id="IPR011923">
    <property type="entry name" value="RodA/MrdB"/>
</dbReference>
<dbReference type="GO" id="GO:0051301">
    <property type="term" value="P:cell division"/>
    <property type="evidence" value="ECO:0007669"/>
    <property type="project" value="InterPro"/>
</dbReference>
<evidence type="ECO:0000313" key="12">
    <source>
        <dbReference type="EMBL" id="MDC7225865.1"/>
    </source>
</evidence>
<keyword evidence="6 11" id="KW-0133">Cell shape</keyword>
<reference evidence="12 13" key="1">
    <citation type="submission" date="2022-12" db="EMBL/GenBank/DDBJ databases">
        <title>Metagenome assembled genome from gulf of manar.</title>
        <authorList>
            <person name="Kohli P."/>
            <person name="Pk S."/>
            <person name="Venkata Ramana C."/>
            <person name="Sasikala C."/>
        </authorList>
    </citation>
    <scope>NUCLEOTIDE SEQUENCE [LARGE SCALE GENOMIC DNA]</scope>
    <source>
        <strain evidence="12">JB008</strain>
    </source>
</reference>
<feature type="transmembrane region" description="Helical" evidence="11">
    <location>
        <begin position="343"/>
        <end position="367"/>
    </location>
</feature>
<comment type="similarity">
    <text evidence="11">Belongs to the SEDS family. MrdB/RodA subfamily.</text>
</comment>
<comment type="caution">
    <text evidence="12">The sequence shown here is derived from an EMBL/GenBank/DDBJ whole genome shotgun (WGS) entry which is preliminary data.</text>
</comment>
<evidence type="ECO:0000256" key="5">
    <source>
        <dbReference type="ARBA" id="ARBA00022692"/>
    </source>
</evidence>
<dbReference type="HAMAP" id="MF_02079">
    <property type="entry name" value="PGT_RodA"/>
    <property type="match status" value="1"/>
</dbReference>
<dbReference type="InterPro" id="IPR001182">
    <property type="entry name" value="FtsW/RodA"/>
</dbReference>
<keyword evidence="7 11" id="KW-0573">Peptidoglycan synthesis</keyword>
<dbReference type="GO" id="GO:0015648">
    <property type="term" value="F:lipid-linked peptidoglycan transporter activity"/>
    <property type="evidence" value="ECO:0007669"/>
    <property type="project" value="TreeGrafter"/>
</dbReference>
<evidence type="ECO:0000256" key="9">
    <source>
        <dbReference type="ARBA" id="ARBA00023136"/>
    </source>
</evidence>
<sequence>MRTKSFLRFEIIILLAAIGLSVIGIMFIYSSAISSDGILQNNEYIKQIVWVSVGLVVLIGGSFFDYERLRSLSLYIYLTLIGLLLLVLVLGEVVNGAKSWLSLSGVGIQPSEFMKIALILQLATFLEASGSKYSDFVRFIISLIIMAIPMGLVLIQPDMGTAMVYIPIYLVMAFVGGIKKRYLIFILATGALVIIGTIIPAWDIFIVTEKSVKLAKVFSEPKLLLIIIGAAAAVFLLSGAGFIFLKKRYFYWIGFAALIIIVASGMTLGESNFIKDYQLKRLIIFMDPQVDPKGAGWNVIQSITAVGSGGPGGKGFLKGTQSHYRYLPQQSTDFIFSIIAEELGFAGCLLVFVLFLVILMRSLFILLSAKDYFALYIGSGVVAMIFFHFIVNIGMAMGIMPITGIPLLLVSYGGSSMLTTMTGLALVSSIYLHKYKY</sequence>
<feature type="transmembrane region" description="Helical" evidence="11">
    <location>
        <begin position="75"/>
        <end position="94"/>
    </location>
</feature>
<gene>
    <name evidence="11 12" type="primary">rodA</name>
    <name evidence="12" type="ORF">PQJ61_03775</name>
</gene>
<proteinExistence type="inferred from homology"/>
<feature type="transmembrane region" description="Helical" evidence="11">
    <location>
        <begin position="136"/>
        <end position="155"/>
    </location>
</feature>
<feature type="transmembrane region" description="Helical" evidence="11">
    <location>
        <begin position="162"/>
        <end position="178"/>
    </location>
</feature>
<dbReference type="PANTHER" id="PTHR30474">
    <property type="entry name" value="CELL CYCLE PROTEIN"/>
    <property type="match status" value="1"/>
</dbReference>
<keyword evidence="5 11" id="KW-0812">Transmembrane</keyword>
<dbReference type="GO" id="GO:0009252">
    <property type="term" value="P:peptidoglycan biosynthetic process"/>
    <property type="evidence" value="ECO:0007669"/>
    <property type="project" value="UniProtKB-UniRule"/>
</dbReference>
<comment type="catalytic activity">
    <reaction evidence="11">
        <text>[GlcNAc-(1-&gt;4)-Mur2Ac(oyl-L-Ala-gamma-D-Glu-L-Lys-D-Ala-D-Ala)](n)-di-trans,octa-cis-undecaprenyl diphosphate + beta-D-GlcNAc-(1-&gt;4)-Mur2Ac(oyl-L-Ala-gamma-D-Glu-L-Lys-D-Ala-D-Ala)-di-trans,octa-cis-undecaprenyl diphosphate = [GlcNAc-(1-&gt;4)-Mur2Ac(oyl-L-Ala-gamma-D-Glu-L-Lys-D-Ala-D-Ala)](n+1)-di-trans,octa-cis-undecaprenyl diphosphate + di-trans,octa-cis-undecaprenyl diphosphate + H(+)</text>
        <dbReference type="Rhea" id="RHEA:23708"/>
        <dbReference type="Rhea" id="RHEA-COMP:9602"/>
        <dbReference type="Rhea" id="RHEA-COMP:9603"/>
        <dbReference type="ChEBI" id="CHEBI:15378"/>
        <dbReference type="ChEBI" id="CHEBI:58405"/>
        <dbReference type="ChEBI" id="CHEBI:60033"/>
        <dbReference type="ChEBI" id="CHEBI:78435"/>
        <dbReference type="EC" id="2.4.99.28"/>
    </reaction>
</comment>
<name>A0AAJ1IAU0_9SPIO</name>
<dbReference type="GO" id="GO:0008360">
    <property type="term" value="P:regulation of cell shape"/>
    <property type="evidence" value="ECO:0007669"/>
    <property type="project" value="UniProtKB-KW"/>
</dbReference>
<dbReference type="EMBL" id="JAQQAL010000010">
    <property type="protein sequence ID" value="MDC7225865.1"/>
    <property type="molecule type" value="Genomic_DNA"/>
</dbReference>
<feature type="transmembrane region" description="Helical" evidence="11">
    <location>
        <begin position="373"/>
        <end position="395"/>
    </location>
</feature>
<keyword evidence="2 11" id="KW-1003">Cell membrane</keyword>
<feature type="transmembrane region" description="Helical" evidence="11">
    <location>
        <begin position="184"/>
        <end position="202"/>
    </location>
</feature>
<keyword evidence="3 11" id="KW-0328">Glycosyltransferase</keyword>
<dbReference type="GO" id="GO:0071555">
    <property type="term" value="P:cell wall organization"/>
    <property type="evidence" value="ECO:0007669"/>
    <property type="project" value="UniProtKB-KW"/>
</dbReference>
<accession>A0AAJ1IAU0</accession>
<feature type="transmembrane region" description="Helical" evidence="11">
    <location>
        <begin position="223"/>
        <end position="243"/>
    </location>
</feature>
<keyword evidence="9 11" id="KW-0472">Membrane</keyword>
<evidence type="ECO:0000256" key="4">
    <source>
        <dbReference type="ARBA" id="ARBA00022679"/>
    </source>
</evidence>
<feature type="transmembrane region" description="Helical" evidence="11">
    <location>
        <begin position="44"/>
        <end position="63"/>
    </location>
</feature>
<dbReference type="GO" id="GO:0032153">
    <property type="term" value="C:cell division site"/>
    <property type="evidence" value="ECO:0007669"/>
    <property type="project" value="TreeGrafter"/>
</dbReference>
<comment type="subcellular location">
    <subcellularLocation>
        <location evidence="11">Cell membrane</location>
        <topology evidence="11">Multi-pass membrane protein</topology>
    </subcellularLocation>
    <subcellularLocation>
        <location evidence="1">Membrane</location>
        <topology evidence="1">Multi-pass membrane protein</topology>
    </subcellularLocation>
</comment>
<dbReference type="EC" id="2.4.99.28" evidence="11"/>
<comment type="function">
    <text evidence="11">Peptidoglycan polymerase that is essential for cell wall elongation.</text>
</comment>
<organism evidence="12 13">
    <name type="scientific">Candidatus Thalassospirochaeta sargassi</name>
    <dbReference type="NCBI Taxonomy" id="3119039"/>
    <lineage>
        <taxon>Bacteria</taxon>
        <taxon>Pseudomonadati</taxon>
        <taxon>Spirochaetota</taxon>
        <taxon>Spirochaetia</taxon>
        <taxon>Spirochaetales</taxon>
        <taxon>Spirochaetaceae</taxon>
        <taxon>Candidatus Thalassospirochaeta</taxon>
    </lineage>
</organism>
<evidence type="ECO:0000256" key="1">
    <source>
        <dbReference type="ARBA" id="ARBA00004141"/>
    </source>
</evidence>
<dbReference type="PANTHER" id="PTHR30474:SF1">
    <property type="entry name" value="PEPTIDOGLYCAN GLYCOSYLTRANSFERASE MRDB"/>
    <property type="match status" value="1"/>
</dbReference>
<feature type="transmembrane region" description="Helical" evidence="11">
    <location>
        <begin position="12"/>
        <end position="32"/>
    </location>
</feature>
<evidence type="ECO:0000256" key="10">
    <source>
        <dbReference type="ARBA" id="ARBA00023316"/>
    </source>
</evidence>
<evidence type="ECO:0000256" key="3">
    <source>
        <dbReference type="ARBA" id="ARBA00022676"/>
    </source>
</evidence>
<keyword evidence="4 11" id="KW-0808">Transferase</keyword>